<reference evidence="2 3" key="1">
    <citation type="submission" date="2012-04" db="EMBL/GenBank/DDBJ databases">
        <title>Improved High-Quality Draft sequence of Leptothrix ochracea L12.</title>
        <authorList>
            <consortium name="US DOE Joint Genome Institute"/>
            <person name="Lucas S."/>
            <person name="Han J."/>
            <person name="Lapidus A."/>
            <person name="Cheng J.-F."/>
            <person name="Goodwin L."/>
            <person name="Pitluck S."/>
            <person name="Peters L."/>
            <person name="Zeytun A."/>
            <person name="Detter J.C."/>
            <person name="Han C."/>
            <person name="Tapia R."/>
            <person name="Land M."/>
            <person name="Hauser L."/>
            <person name="Kyrpides N."/>
            <person name="Ivanova N."/>
            <person name="Pagani I."/>
            <person name="Stepanauskas R."/>
            <person name="Masland D."/>
            <person name="Poulton N."/>
            <person name="Emerson D."/>
            <person name="Fleming E."/>
            <person name="Woyke T."/>
        </authorList>
    </citation>
    <scope>NUCLEOTIDE SEQUENCE [LARGE SCALE GENOMIC DNA]</scope>
    <source>
        <strain evidence="2 3">L12</strain>
    </source>
</reference>
<dbReference type="InterPro" id="IPR002850">
    <property type="entry name" value="PIN_toxin-like"/>
</dbReference>
<dbReference type="GeneID" id="92352185"/>
<accession>I4Z5M9</accession>
<gene>
    <name evidence="2" type="ORF">LepocDRAFT_00002520</name>
</gene>
<dbReference type="SUPFAM" id="SSF88723">
    <property type="entry name" value="PIN domain-like"/>
    <property type="match status" value="1"/>
</dbReference>
<sequence>MAEMSRELILDTNVALAWLLFDDPEMRPIHHELQAQRWHWSATPTMREEFMHVLGYPTLSKHFDATRNAETLITAWDRWVRLLPSTPEDPPHPRLRCTDPDDQCFIDLAITRQATLITRDKALLALARRAHRDHHTQVMPPAAWPKTCADALAS</sequence>
<dbReference type="NCBIfam" id="TIGR00305">
    <property type="entry name" value="putative toxin-antitoxin system toxin component, PIN family"/>
    <property type="match status" value="1"/>
</dbReference>
<evidence type="ECO:0000313" key="2">
    <source>
        <dbReference type="EMBL" id="EIM31521.1"/>
    </source>
</evidence>
<evidence type="ECO:0000313" key="3">
    <source>
        <dbReference type="Proteomes" id="UP000053899"/>
    </source>
</evidence>
<dbReference type="InterPro" id="IPR029060">
    <property type="entry name" value="PIN-like_dom_sf"/>
</dbReference>
<dbReference type="HOGENOM" id="CLU_116617_0_0_4"/>
<feature type="domain" description="PIN" evidence="1">
    <location>
        <begin position="8"/>
        <end position="122"/>
    </location>
</feature>
<proteinExistence type="predicted"/>
<protein>
    <submittedName>
        <fullName evidence="2">Putative toxin-antitoxin system toxin component, PIN family</fullName>
    </submittedName>
</protein>
<evidence type="ECO:0000259" key="1">
    <source>
        <dbReference type="Pfam" id="PF13470"/>
    </source>
</evidence>
<dbReference type="EMBL" id="JH660678">
    <property type="protein sequence ID" value="EIM31521.1"/>
    <property type="molecule type" value="Genomic_DNA"/>
</dbReference>
<dbReference type="InterPro" id="IPR002716">
    <property type="entry name" value="PIN_dom"/>
</dbReference>
<dbReference type="Proteomes" id="UP000053899">
    <property type="component" value="Unassembled WGS sequence"/>
</dbReference>
<keyword evidence="3" id="KW-1185">Reference proteome</keyword>
<dbReference type="PANTHER" id="PTHR34610:SF3">
    <property type="entry name" value="SSL7007 PROTEIN"/>
    <property type="match status" value="1"/>
</dbReference>
<dbReference type="AlphaFoldDB" id="I4Z5M9"/>
<dbReference type="Pfam" id="PF13470">
    <property type="entry name" value="PIN_3"/>
    <property type="match status" value="1"/>
</dbReference>
<dbReference type="PANTHER" id="PTHR34610">
    <property type="entry name" value="SSL7007 PROTEIN"/>
    <property type="match status" value="1"/>
</dbReference>
<name>I4Z5M9_9BURK</name>
<dbReference type="OrthoDB" id="9802272at2"/>
<organism evidence="2 3">
    <name type="scientific">Leptothrix ochracea L12</name>
    <dbReference type="NCBI Taxonomy" id="735332"/>
    <lineage>
        <taxon>Bacteria</taxon>
        <taxon>Pseudomonadati</taxon>
        <taxon>Pseudomonadota</taxon>
        <taxon>Betaproteobacteria</taxon>
        <taxon>Burkholderiales</taxon>
        <taxon>Sphaerotilaceae</taxon>
        <taxon>Leptothrix</taxon>
    </lineage>
</organism>
<dbReference type="RefSeq" id="WP_009453380.1">
    <property type="nucleotide sequence ID" value="NZ_JH660678.1"/>
</dbReference>